<name>H8GR55_METAL</name>
<dbReference type="HOGENOM" id="CLU_076280_2_1_6"/>
<gene>
    <name evidence="12" type="ORF">Metal_2128</name>
</gene>
<feature type="domain" description="Cytochrome c" evidence="11">
    <location>
        <begin position="131"/>
        <end position="214"/>
    </location>
</feature>
<feature type="binding site" description="axial binding residue" evidence="9">
    <location>
        <position position="92"/>
    </location>
    <ligand>
        <name>heme c</name>
        <dbReference type="ChEBI" id="CHEBI:61717"/>
        <label>1</label>
    </ligand>
    <ligandPart>
        <name>Fe</name>
        <dbReference type="ChEBI" id="CHEBI:18248"/>
    </ligandPart>
</feature>
<evidence type="ECO:0000256" key="1">
    <source>
        <dbReference type="ARBA" id="ARBA00004418"/>
    </source>
</evidence>
<keyword evidence="13" id="KW-1185">Reference proteome</keyword>
<evidence type="ECO:0000256" key="6">
    <source>
        <dbReference type="ARBA" id="ARBA00022982"/>
    </source>
</evidence>
<keyword evidence="10" id="KW-0732">Signal</keyword>
<protein>
    <submittedName>
        <fullName evidence="12">Cytochrome c553</fullName>
    </submittedName>
</protein>
<dbReference type="AlphaFoldDB" id="H8GR55"/>
<feature type="signal peptide" evidence="10">
    <location>
        <begin position="1"/>
        <end position="18"/>
    </location>
</feature>
<feature type="binding site" description="covalent" evidence="8">
    <location>
        <position position="52"/>
    </location>
    <ligand>
        <name>heme c</name>
        <dbReference type="ChEBI" id="CHEBI:61717"/>
        <label>1</label>
    </ligand>
</feature>
<feature type="binding site" description="covalent" evidence="8">
    <location>
        <position position="145"/>
    </location>
    <ligand>
        <name>heme c</name>
        <dbReference type="ChEBI" id="CHEBI:61717"/>
        <label>2</label>
    </ligand>
</feature>
<keyword evidence="5" id="KW-0574">Periplasm</keyword>
<evidence type="ECO:0000256" key="5">
    <source>
        <dbReference type="ARBA" id="ARBA00022764"/>
    </source>
</evidence>
<dbReference type="InterPro" id="IPR024167">
    <property type="entry name" value="Cytochrome_c4-like"/>
</dbReference>
<feature type="domain" description="Cytochrome c" evidence="11">
    <location>
        <begin position="37"/>
        <end position="115"/>
    </location>
</feature>
<evidence type="ECO:0000256" key="3">
    <source>
        <dbReference type="ARBA" id="ARBA00022617"/>
    </source>
</evidence>
<keyword evidence="3 8" id="KW-0349">Heme</keyword>
<dbReference type="Pfam" id="PF00034">
    <property type="entry name" value="Cytochrom_C"/>
    <property type="match status" value="2"/>
</dbReference>
<dbReference type="InterPro" id="IPR050597">
    <property type="entry name" value="Cytochrome_c_Oxidase_Subunit"/>
</dbReference>
<keyword evidence="2" id="KW-0813">Transport</keyword>
<dbReference type="InterPro" id="IPR036909">
    <property type="entry name" value="Cyt_c-like_dom_sf"/>
</dbReference>
<feature type="binding site" description="axial binding residue" evidence="9">
    <location>
        <position position="53"/>
    </location>
    <ligand>
        <name>heme c</name>
        <dbReference type="ChEBI" id="CHEBI:61717"/>
        <label>1</label>
    </ligand>
    <ligandPart>
        <name>Fe</name>
        <dbReference type="ChEBI" id="CHEBI:18248"/>
    </ligandPart>
</feature>
<dbReference type="GO" id="GO:0005506">
    <property type="term" value="F:iron ion binding"/>
    <property type="evidence" value="ECO:0007669"/>
    <property type="project" value="InterPro"/>
</dbReference>
<dbReference type="PANTHER" id="PTHR33751:SF9">
    <property type="entry name" value="CYTOCHROME C4"/>
    <property type="match status" value="1"/>
</dbReference>
<organism evidence="12 13">
    <name type="scientific">Methylomicrobium album BG8</name>
    <dbReference type="NCBI Taxonomy" id="686340"/>
    <lineage>
        <taxon>Bacteria</taxon>
        <taxon>Pseudomonadati</taxon>
        <taxon>Pseudomonadota</taxon>
        <taxon>Gammaproteobacteria</taxon>
        <taxon>Methylococcales</taxon>
        <taxon>Methylococcaceae</taxon>
        <taxon>Methylomicrobium</taxon>
    </lineage>
</organism>
<feature type="binding site" description="covalent" evidence="8">
    <location>
        <position position="148"/>
    </location>
    <ligand>
        <name>heme c</name>
        <dbReference type="ChEBI" id="CHEBI:61717"/>
        <label>2</label>
    </ligand>
</feature>
<dbReference type="InterPro" id="IPR009056">
    <property type="entry name" value="Cyt_c-like_dom"/>
</dbReference>
<evidence type="ECO:0000256" key="9">
    <source>
        <dbReference type="PIRSR" id="PIRSR000005-2"/>
    </source>
</evidence>
<feature type="binding site" description="axial binding residue" evidence="9">
    <location>
        <position position="191"/>
    </location>
    <ligand>
        <name>heme c</name>
        <dbReference type="ChEBI" id="CHEBI:61717"/>
        <label>2</label>
    </ligand>
    <ligandPart>
        <name>Fe</name>
        <dbReference type="ChEBI" id="CHEBI:18248"/>
    </ligandPart>
</feature>
<evidence type="ECO:0000256" key="4">
    <source>
        <dbReference type="ARBA" id="ARBA00022723"/>
    </source>
</evidence>
<dbReference type="PANTHER" id="PTHR33751">
    <property type="entry name" value="CBB3-TYPE CYTOCHROME C OXIDASE SUBUNIT FIXP"/>
    <property type="match status" value="1"/>
</dbReference>
<proteinExistence type="predicted"/>
<reference evidence="12 13" key="1">
    <citation type="journal article" date="2013" name="Genome Announc.">
        <title>Genome Sequence of the Obligate Gammaproteobacterial Methanotroph Methylomicrobium album Strain BG8.</title>
        <authorList>
            <person name="Kits K.D."/>
            <person name="Kalyuzhnaya M.G."/>
            <person name="Klotz M.G."/>
            <person name="Jetten M.S."/>
            <person name="Op den Camp H.J."/>
            <person name="Vuilleumier S."/>
            <person name="Bringel F."/>
            <person name="Dispirito A.A."/>
            <person name="Murrell J.C."/>
            <person name="Bruce D."/>
            <person name="Cheng J.F."/>
            <person name="Copeland A."/>
            <person name="Goodwin L."/>
            <person name="Hauser L."/>
            <person name="Lajus A."/>
            <person name="Land M.L."/>
            <person name="Lapidus A."/>
            <person name="Lucas S."/>
            <person name="Medigue C."/>
            <person name="Pitluck S."/>
            <person name="Woyke T."/>
            <person name="Zeytun A."/>
            <person name="Stein L.Y."/>
        </authorList>
    </citation>
    <scope>NUCLEOTIDE SEQUENCE [LARGE SCALE GENOMIC DNA]</scope>
    <source>
        <strain evidence="12 13">BG8</strain>
    </source>
</reference>
<sequence>MNRLWLSLILAAPALASAAPSSRVAWTAEQLNFVKGGNAQKGRELAATCTACHGEIGISETPDYPSLAGQLPTYLFKQLQDYADGSRDNPLMAGIAKGLGKQDMADLSAWFASLPPPPTSYGKETLKSAEALVKQGDNERLLVPCEVCHGNNGEGQKLDIPALAGQQAEYLKATLTAFKDGSRHNDVYGKMRLIAKTLTEKEVEELSVYYRSLK</sequence>
<keyword evidence="7 9" id="KW-0408">Iron</keyword>
<dbReference type="GO" id="GO:0009055">
    <property type="term" value="F:electron transfer activity"/>
    <property type="evidence" value="ECO:0007669"/>
    <property type="project" value="InterPro"/>
</dbReference>
<dbReference type="Gene3D" id="1.10.760.10">
    <property type="entry name" value="Cytochrome c-like domain"/>
    <property type="match status" value="2"/>
</dbReference>
<dbReference type="eggNOG" id="COG2863">
    <property type="taxonomic scope" value="Bacteria"/>
</dbReference>
<evidence type="ECO:0000256" key="7">
    <source>
        <dbReference type="ARBA" id="ARBA00023004"/>
    </source>
</evidence>
<feature type="binding site" description="axial binding residue" evidence="9">
    <location>
        <position position="149"/>
    </location>
    <ligand>
        <name>heme c</name>
        <dbReference type="ChEBI" id="CHEBI:61717"/>
        <label>2</label>
    </ligand>
    <ligandPart>
        <name>Fe</name>
        <dbReference type="ChEBI" id="CHEBI:18248"/>
    </ligandPart>
</feature>
<feature type="binding site" description="covalent" evidence="8">
    <location>
        <position position="49"/>
    </location>
    <ligand>
        <name>heme c</name>
        <dbReference type="ChEBI" id="CHEBI:61717"/>
        <label>1</label>
    </ligand>
</feature>
<dbReference type="GO" id="GO:0020037">
    <property type="term" value="F:heme binding"/>
    <property type="evidence" value="ECO:0007669"/>
    <property type="project" value="InterPro"/>
</dbReference>
<dbReference type="EMBL" id="CM001475">
    <property type="protein sequence ID" value="EIC29882.1"/>
    <property type="molecule type" value="Genomic_DNA"/>
</dbReference>
<keyword evidence="6" id="KW-0249">Electron transport</keyword>
<evidence type="ECO:0000313" key="13">
    <source>
        <dbReference type="Proteomes" id="UP000005090"/>
    </source>
</evidence>
<evidence type="ECO:0000259" key="11">
    <source>
        <dbReference type="PROSITE" id="PS51007"/>
    </source>
</evidence>
<dbReference type="Proteomes" id="UP000005090">
    <property type="component" value="Chromosome"/>
</dbReference>
<evidence type="ECO:0000313" key="12">
    <source>
        <dbReference type="EMBL" id="EIC29882.1"/>
    </source>
</evidence>
<accession>H8GR55</accession>
<dbReference type="RefSeq" id="WP_005372107.1">
    <property type="nucleotide sequence ID" value="NZ_CM001475.1"/>
</dbReference>
<dbReference type="SUPFAM" id="SSF46626">
    <property type="entry name" value="Cytochrome c"/>
    <property type="match status" value="2"/>
</dbReference>
<evidence type="ECO:0000256" key="10">
    <source>
        <dbReference type="SAM" id="SignalP"/>
    </source>
</evidence>
<dbReference type="GO" id="GO:0042597">
    <property type="term" value="C:periplasmic space"/>
    <property type="evidence" value="ECO:0007669"/>
    <property type="project" value="UniProtKB-SubCell"/>
</dbReference>
<keyword evidence="4 9" id="KW-0479">Metal-binding</keyword>
<evidence type="ECO:0000256" key="2">
    <source>
        <dbReference type="ARBA" id="ARBA00022448"/>
    </source>
</evidence>
<feature type="chain" id="PRO_5003612413" evidence="10">
    <location>
        <begin position="19"/>
        <end position="214"/>
    </location>
</feature>
<evidence type="ECO:0000256" key="8">
    <source>
        <dbReference type="PIRSR" id="PIRSR000005-1"/>
    </source>
</evidence>
<comment type="subcellular location">
    <subcellularLocation>
        <location evidence="1">Periplasm</location>
    </subcellularLocation>
</comment>
<dbReference type="PROSITE" id="PS51007">
    <property type="entry name" value="CYTC"/>
    <property type="match status" value="2"/>
</dbReference>
<comment type="PTM">
    <text evidence="8">Binds 2 heme c groups covalently per subunit.</text>
</comment>
<dbReference type="STRING" id="686340.Metal_2128"/>
<dbReference type="PIRSF" id="PIRSF000005">
    <property type="entry name" value="Cytochrome_c4"/>
    <property type="match status" value="1"/>
</dbReference>